<keyword evidence="2" id="KW-0539">Nucleus</keyword>
<dbReference type="PROSITE" id="PS50097">
    <property type="entry name" value="BTB"/>
    <property type="match status" value="1"/>
</dbReference>
<feature type="compositionally biased region" description="Low complexity" evidence="4">
    <location>
        <begin position="288"/>
        <end position="299"/>
    </location>
</feature>
<feature type="region of interest" description="Disordered" evidence="4">
    <location>
        <begin position="171"/>
        <end position="213"/>
    </location>
</feature>
<feature type="domain" description="C2H2-type" evidence="6">
    <location>
        <begin position="472"/>
        <end position="500"/>
    </location>
</feature>
<comment type="caution">
    <text evidence="7">The sequence shown here is derived from an EMBL/GenBank/DDBJ whole genome shotgun (WGS) entry which is preliminary data.</text>
</comment>
<evidence type="ECO:0000313" key="8">
    <source>
        <dbReference type="Proteomes" id="UP001367676"/>
    </source>
</evidence>
<dbReference type="PANTHER" id="PTHR23110">
    <property type="entry name" value="BTB DOMAIN TRANSCRIPTION FACTOR"/>
    <property type="match status" value="1"/>
</dbReference>
<dbReference type="Pfam" id="PF00096">
    <property type="entry name" value="zf-C2H2"/>
    <property type="match status" value="1"/>
</dbReference>
<reference evidence="7 8" key="1">
    <citation type="submission" date="2024-03" db="EMBL/GenBank/DDBJ databases">
        <title>Adaptation during the transition from Ophiocordyceps entomopathogen to insect associate is accompanied by gene loss and intensified selection.</title>
        <authorList>
            <person name="Ward C.M."/>
            <person name="Onetto C.A."/>
            <person name="Borneman A.R."/>
        </authorList>
    </citation>
    <scope>NUCLEOTIDE SEQUENCE [LARGE SCALE GENOMIC DNA]</scope>
    <source>
        <strain evidence="7">AWRI1</strain>
        <tissue evidence="7">Single Adult Female</tissue>
    </source>
</reference>
<dbReference type="GO" id="GO:0048513">
    <property type="term" value="P:animal organ development"/>
    <property type="evidence" value="ECO:0007669"/>
    <property type="project" value="UniProtKB-ARBA"/>
</dbReference>
<keyword evidence="3" id="KW-0863">Zinc-finger</keyword>
<dbReference type="GO" id="GO:0006357">
    <property type="term" value="P:regulation of transcription by RNA polymerase II"/>
    <property type="evidence" value="ECO:0007669"/>
    <property type="project" value="TreeGrafter"/>
</dbReference>
<dbReference type="InterPro" id="IPR011333">
    <property type="entry name" value="SKP1/BTB/POZ_sf"/>
</dbReference>
<feature type="compositionally biased region" description="Pro residues" evidence="4">
    <location>
        <begin position="305"/>
        <end position="314"/>
    </location>
</feature>
<evidence type="ECO:0000256" key="2">
    <source>
        <dbReference type="ARBA" id="ARBA00023242"/>
    </source>
</evidence>
<sequence length="514" mass="55598">MDPQQQFCLKWNSFGNNLVNTFDNLFKSASLTDVTLFCEGVTFQAHKLILAACSKHFQDLFESAPLCPSILVILDGTSSSNMSALLEFMYKGEVHVAQESLQSFLKAAEYLQVKGLSVEQEKLVTQQHLSSSDSRVDSPSSSRGGVSGGGCVGGGVGPGGIKLNKSLNQGGAGSGISGKLEETNGGRSSHCGGGSESSESMLPPLSPASTNASFPSSYHAVAAAHHKAQQQHYEQQQRTSLAHQLPSGYDVLPRKRHPRSPSDAMVRASVLRDGSKPERESPLPIGYSPTPSSSSSSTPAHHYDPLPPSIPPPVISVGENSAAAGLYEPRQVKVEKSPSPQSWHSNSNCAEDLRIKCESVESGGSSIDENGERKFYPSTMDNSQREREINNERIPPPQAMEVVPSSPSASASTPTTWSSGLPSVKMDAPHKGVTTTTTPDGKKLQCPFCERLYGYETNLRAHIRQRHQGIRVPCPFCSRTFTRNNTVRRHIAREHKTELSLKALQQSQVQNHNQ</sequence>
<feature type="region of interest" description="Disordered" evidence="4">
    <location>
        <begin position="361"/>
        <end position="439"/>
    </location>
</feature>
<dbReference type="Gene3D" id="3.30.160.60">
    <property type="entry name" value="Classic Zinc Finger"/>
    <property type="match status" value="1"/>
</dbReference>
<dbReference type="Proteomes" id="UP001367676">
    <property type="component" value="Unassembled WGS sequence"/>
</dbReference>
<dbReference type="SUPFAM" id="SSF54695">
    <property type="entry name" value="POZ domain"/>
    <property type="match status" value="1"/>
</dbReference>
<accession>A0AAN9Y1F7</accession>
<keyword evidence="8" id="KW-1185">Reference proteome</keyword>
<feature type="compositionally biased region" description="Low complexity" evidence="4">
    <location>
        <begin position="130"/>
        <end position="144"/>
    </location>
</feature>
<feature type="domain" description="C2H2-type" evidence="6">
    <location>
        <begin position="444"/>
        <end position="472"/>
    </location>
</feature>
<dbReference type="PANTHER" id="PTHR23110:SF94">
    <property type="entry name" value="ZINC FINGER PROTEIN CHINMO"/>
    <property type="match status" value="1"/>
</dbReference>
<evidence type="ECO:0000256" key="1">
    <source>
        <dbReference type="ARBA" id="ARBA00004123"/>
    </source>
</evidence>
<keyword evidence="3" id="KW-0862">Zinc</keyword>
<evidence type="ECO:0000256" key="4">
    <source>
        <dbReference type="SAM" id="MobiDB-lite"/>
    </source>
</evidence>
<protein>
    <recommendedName>
        <fullName evidence="9">Zinc finger protein chinmo</fullName>
    </recommendedName>
</protein>
<feature type="compositionally biased region" description="Low complexity" evidence="4">
    <location>
        <begin position="404"/>
        <end position="419"/>
    </location>
</feature>
<dbReference type="Pfam" id="PF00651">
    <property type="entry name" value="BTB"/>
    <property type="match status" value="1"/>
</dbReference>
<dbReference type="PROSITE" id="PS00028">
    <property type="entry name" value="ZINC_FINGER_C2H2_1"/>
    <property type="match status" value="2"/>
</dbReference>
<dbReference type="FunFam" id="3.30.160.60:FF:002618">
    <property type="entry name" value="Bmp-induced factor"/>
    <property type="match status" value="1"/>
</dbReference>
<dbReference type="GO" id="GO:0008270">
    <property type="term" value="F:zinc ion binding"/>
    <property type="evidence" value="ECO:0007669"/>
    <property type="project" value="UniProtKB-KW"/>
</dbReference>
<feature type="region of interest" description="Disordered" evidence="4">
    <location>
        <begin position="249"/>
        <end position="317"/>
    </location>
</feature>
<dbReference type="SUPFAM" id="SSF57667">
    <property type="entry name" value="beta-beta-alpha zinc fingers"/>
    <property type="match status" value="1"/>
</dbReference>
<comment type="subcellular location">
    <subcellularLocation>
        <location evidence="1">Nucleus</location>
    </subcellularLocation>
</comment>
<keyword evidence="3" id="KW-0479">Metal-binding</keyword>
<feature type="region of interest" description="Disordered" evidence="4">
    <location>
        <begin position="222"/>
        <end position="241"/>
    </location>
</feature>
<evidence type="ECO:0008006" key="9">
    <source>
        <dbReference type="Google" id="ProtNLM"/>
    </source>
</evidence>
<dbReference type="GO" id="GO:0005634">
    <property type="term" value="C:nucleus"/>
    <property type="evidence" value="ECO:0007669"/>
    <property type="project" value="UniProtKB-SubCell"/>
</dbReference>
<feature type="domain" description="BTB" evidence="5">
    <location>
        <begin position="32"/>
        <end position="98"/>
    </location>
</feature>
<dbReference type="GO" id="GO:0003006">
    <property type="term" value="P:developmental process involved in reproduction"/>
    <property type="evidence" value="ECO:0007669"/>
    <property type="project" value="UniProtKB-ARBA"/>
</dbReference>
<name>A0AAN9Y1F7_9HEMI</name>
<dbReference type="Gene3D" id="3.30.710.10">
    <property type="entry name" value="Potassium Channel Kv1.1, Chain A"/>
    <property type="match status" value="1"/>
</dbReference>
<evidence type="ECO:0000313" key="7">
    <source>
        <dbReference type="EMBL" id="KAK7579640.1"/>
    </source>
</evidence>
<dbReference type="InterPro" id="IPR000210">
    <property type="entry name" value="BTB/POZ_dom"/>
</dbReference>
<evidence type="ECO:0000256" key="3">
    <source>
        <dbReference type="PROSITE-ProRule" id="PRU00042"/>
    </source>
</evidence>
<organism evidence="7 8">
    <name type="scientific">Parthenolecanium corni</name>
    <dbReference type="NCBI Taxonomy" id="536013"/>
    <lineage>
        <taxon>Eukaryota</taxon>
        <taxon>Metazoa</taxon>
        <taxon>Ecdysozoa</taxon>
        <taxon>Arthropoda</taxon>
        <taxon>Hexapoda</taxon>
        <taxon>Insecta</taxon>
        <taxon>Pterygota</taxon>
        <taxon>Neoptera</taxon>
        <taxon>Paraneoptera</taxon>
        <taxon>Hemiptera</taxon>
        <taxon>Sternorrhyncha</taxon>
        <taxon>Coccoidea</taxon>
        <taxon>Coccidae</taxon>
        <taxon>Parthenolecanium</taxon>
    </lineage>
</organism>
<evidence type="ECO:0000259" key="5">
    <source>
        <dbReference type="PROSITE" id="PS50097"/>
    </source>
</evidence>
<feature type="region of interest" description="Disordered" evidence="4">
    <location>
        <begin position="127"/>
        <end position="152"/>
    </location>
</feature>
<gene>
    <name evidence="7" type="ORF">V9T40_000269</name>
</gene>
<dbReference type="SMART" id="SM00355">
    <property type="entry name" value="ZnF_C2H2"/>
    <property type="match status" value="2"/>
</dbReference>
<dbReference type="InterPro" id="IPR013087">
    <property type="entry name" value="Znf_C2H2_type"/>
</dbReference>
<dbReference type="AlphaFoldDB" id="A0AAN9Y1F7"/>
<dbReference type="GO" id="GO:0048666">
    <property type="term" value="P:neuron development"/>
    <property type="evidence" value="ECO:0007669"/>
    <property type="project" value="UniProtKB-ARBA"/>
</dbReference>
<dbReference type="InterPro" id="IPR051095">
    <property type="entry name" value="Dros_DevTransReg"/>
</dbReference>
<dbReference type="SMART" id="SM00225">
    <property type="entry name" value="BTB"/>
    <property type="match status" value="1"/>
</dbReference>
<feature type="compositionally biased region" description="Low complexity" evidence="4">
    <location>
        <begin position="185"/>
        <end position="200"/>
    </location>
</feature>
<dbReference type="EMBL" id="JBBCAQ010000034">
    <property type="protein sequence ID" value="KAK7579640.1"/>
    <property type="molecule type" value="Genomic_DNA"/>
</dbReference>
<dbReference type="PROSITE" id="PS50157">
    <property type="entry name" value="ZINC_FINGER_C2H2_2"/>
    <property type="match status" value="2"/>
</dbReference>
<dbReference type="CDD" id="cd18315">
    <property type="entry name" value="BTB_POZ_BAB-like"/>
    <property type="match status" value="1"/>
</dbReference>
<proteinExistence type="predicted"/>
<evidence type="ECO:0000259" key="6">
    <source>
        <dbReference type="PROSITE" id="PS50157"/>
    </source>
</evidence>
<dbReference type="InterPro" id="IPR036236">
    <property type="entry name" value="Znf_C2H2_sf"/>
</dbReference>